<dbReference type="SMART" id="SM00062">
    <property type="entry name" value="PBPb"/>
    <property type="match status" value="1"/>
</dbReference>
<dbReference type="Pfam" id="PF00497">
    <property type="entry name" value="SBP_bac_3"/>
    <property type="match status" value="1"/>
</dbReference>
<evidence type="ECO:0000256" key="1">
    <source>
        <dbReference type="ARBA" id="ARBA00022729"/>
    </source>
</evidence>
<sequence length="270" mass="29457">MTLTTFLFTAACGTESATTGSGTSTGSGAAGGEVTYKIATDASYAPMEYMDKDKITGFDIDFLAEVMKEAGLKYEVTNVGWDTMLESVKQGKEYHAGISSVSITDERKQTYDYSIPYFESTNMILVKEGSTVKSADDLKGKKVAVQGATTADTIMSGIFGKDSTDLKRFESNALALMELDSGGVEAVVADIAIVREYIKNNPNKKYLSVRDEKNFEAEYYGILYPKGSELKAKLDPAVKKVLENGKFAEVYKKWFGEEPNVKKLLEAAAK</sequence>
<dbReference type="AlphaFoldDB" id="I0BTB6"/>
<name>I0BTB6_9BACL</name>
<dbReference type="PANTHER" id="PTHR35936">
    <property type="entry name" value="MEMBRANE-BOUND LYTIC MUREIN TRANSGLYCOSYLASE F"/>
    <property type="match status" value="1"/>
</dbReference>
<evidence type="ECO:0000313" key="5">
    <source>
        <dbReference type="Proteomes" id="UP000007392"/>
    </source>
</evidence>
<reference evidence="4 5" key="1">
    <citation type="submission" date="2013-06" db="EMBL/GenBank/DDBJ databases">
        <title>Complete genome sequence of Paenibacillus mucilaginosus K02.</title>
        <authorList>
            <person name="Xiao B."/>
            <person name="Sun L."/>
            <person name="Xiao L."/>
            <person name="Lian B."/>
        </authorList>
    </citation>
    <scope>NUCLEOTIDE SEQUENCE [LARGE SCALE GENOMIC DNA]</scope>
    <source>
        <strain evidence="4 5">K02</strain>
    </source>
</reference>
<dbReference type="SUPFAM" id="SSF53850">
    <property type="entry name" value="Periplasmic binding protein-like II"/>
    <property type="match status" value="1"/>
</dbReference>
<dbReference type="HOGENOM" id="CLU_019602_18_2_9"/>
<gene>
    <name evidence="4" type="ORF">B2K_33780</name>
</gene>
<dbReference type="SMART" id="SM00079">
    <property type="entry name" value="PBPe"/>
    <property type="match status" value="1"/>
</dbReference>
<dbReference type="EMBL" id="CP003422">
    <property type="protein sequence ID" value="AFH65613.1"/>
    <property type="molecule type" value="Genomic_DNA"/>
</dbReference>
<evidence type="ECO:0000313" key="4">
    <source>
        <dbReference type="EMBL" id="AFH65613.1"/>
    </source>
</evidence>
<dbReference type="Gene3D" id="3.40.190.10">
    <property type="entry name" value="Periplasmic binding protein-like II"/>
    <property type="match status" value="2"/>
</dbReference>
<dbReference type="InterPro" id="IPR001320">
    <property type="entry name" value="Iontro_rcpt_C"/>
</dbReference>
<evidence type="ECO:0000259" key="2">
    <source>
        <dbReference type="SMART" id="SM00062"/>
    </source>
</evidence>
<keyword evidence="1" id="KW-0732">Signal</keyword>
<feature type="domain" description="Solute-binding protein family 3/N-terminal" evidence="2">
    <location>
        <begin position="35"/>
        <end position="258"/>
    </location>
</feature>
<dbReference type="Proteomes" id="UP000007392">
    <property type="component" value="Chromosome"/>
</dbReference>
<dbReference type="GO" id="GO:0016020">
    <property type="term" value="C:membrane"/>
    <property type="evidence" value="ECO:0007669"/>
    <property type="project" value="InterPro"/>
</dbReference>
<feature type="domain" description="Ionotropic glutamate receptor C-terminal" evidence="3">
    <location>
        <begin position="35"/>
        <end position="257"/>
    </location>
</feature>
<dbReference type="PATRIC" id="fig|997761.3.peg.6791"/>
<dbReference type="CDD" id="cd13624">
    <property type="entry name" value="PBP2_Arg_Lys_His"/>
    <property type="match status" value="1"/>
</dbReference>
<dbReference type="RefSeq" id="WP_014652820.1">
    <property type="nucleotide sequence ID" value="NC_017672.3"/>
</dbReference>
<organism evidence="4 5">
    <name type="scientific">Paenibacillus mucilaginosus K02</name>
    <dbReference type="NCBI Taxonomy" id="997761"/>
    <lineage>
        <taxon>Bacteria</taxon>
        <taxon>Bacillati</taxon>
        <taxon>Bacillota</taxon>
        <taxon>Bacilli</taxon>
        <taxon>Bacillales</taxon>
        <taxon>Paenibacillaceae</taxon>
        <taxon>Paenibacillus</taxon>
    </lineage>
</organism>
<dbReference type="KEGG" id="pmw:B2K_33780"/>
<dbReference type="InterPro" id="IPR001638">
    <property type="entry name" value="Solute-binding_3/MltF_N"/>
</dbReference>
<proteinExistence type="predicted"/>
<dbReference type="PANTHER" id="PTHR35936:SF17">
    <property type="entry name" value="ARGININE-BINDING EXTRACELLULAR PROTEIN ARTP"/>
    <property type="match status" value="1"/>
</dbReference>
<accession>I0BTB6</accession>
<dbReference type="GO" id="GO:0015276">
    <property type="term" value="F:ligand-gated monoatomic ion channel activity"/>
    <property type="evidence" value="ECO:0007669"/>
    <property type="project" value="InterPro"/>
</dbReference>
<evidence type="ECO:0000259" key="3">
    <source>
        <dbReference type="SMART" id="SM00079"/>
    </source>
</evidence>
<protein>
    <submittedName>
        <fullName evidence="4">Glutamine ABC transporter substrate-binding protein</fullName>
    </submittedName>
</protein>